<dbReference type="GO" id="GO:0005829">
    <property type="term" value="C:cytosol"/>
    <property type="evidence" value="ECO:0007669"/>
    <property type="project" value="TreeGrafter"/>
</dbReference>
<dbReference type="NCBIfam" id="TIGR00082">
    <property type="entry name" value="rbfA"/>
    <property type="match status" value="1"/>
</dbReference>
<comment type="caution">
    <text evidence="3">The sequence shown here is derived from an EMBL/GenBank/DDBJ whole genome shotgun (WGS) entry which is preliminary data.</text>
</comment>
<comment type="function">
    <text evidence="2">One of several proteins that assist in the late maturation steps of the functional core of the 30S ribosomal subunit. Associates with free 30S ribosomal subunits (but not with 30S subunits that are part of 70S ribosomes or polysomes). Required for efficient processing of 16S rRNA. May interact with the 5'-terminal helix region of 16S rRNA.</text>
</comment>
<dbReference type="InterPro" id="IPR020053">
    <property type="entry name" value="Ribosome-bd_factorA_CS"/>
</dbReference>
<dbReference type="PANTHER" id="PTHR33515:SF1">
    <property type="entry name" value="RIBOSOME-BINDING FACTOR A, CHLOROPLASTIC-RELATED"/>
    <property type="match status" value="1"/>
</dbReference>
<dbReference type="Proteomes" id="UP000182379">
    <property type="component" value="Unassembled WGS sequence"/>
</dbReference>
<evidence type="ECO:0000256" key="1">
    <source>
        <dbReference type="ARBA" id="ARBA00022517"/>
    </source>
</evidence>
<dbReference type="RefSeq" id="WP_012938702.1">
    <property type="nucleotide sequence ID" value="NZ_CALAKB010000025.1"/>
</dbReference>
<comment type="subunit">
    <text evidence="2">Monomer. Binds 30S ribosomal subunits, but not 50S ribosomal subunits or 70S ribosomes.</text>
</comment>
<dbReference type="Gene3D" id="3.30.300.20">
    <property type="match status" value="1"/>
</dbReference>
<comment type="subcellular location">
    <subcellularLocation>
        <location evidence="2">Cytoplasm</location>
    </subcellularLocation>
</comment>
<dbReference type="PROSITE" id="PS01319">
    <property type="entry name" value="RBFA"/>
    <property type="match status" value="1"/>
</dbReference>
<name>A0A1H2T2M8_ACIFE</name>
<dbReference type="OMA" id="QHAKIFV"/>
<accession>A0A1H2T2M8</accession>
<keyword evidence="2" id="KW-0963">Cytoplasm</keyword>
<dbReference type="GO" id="GO:0043024">
    <property type="term" value="F:ribosomal small subunit binding"/>
    <property type="evidence" value="ECO:0007669"/>
    <property type="project" value="TreeGrafter"/>
</dbReference>
<dbReference type="SUPFAM" id="SSF89919">
    <property type="entry name" value="Ribosome-binding factor A, RbfA"/>
    <property type="match status" value="1"/>
</dbReference>
<dbReference type="AlphaFoldDB" id="A0A1H2T2M8"/>
<dbReference type="InterPro" id="IPR015946">
    <property type="entry name" value="KH_dom-like_a/b"/>
</dbReference>
<evidence type="ECO:0000313" key="4">
    <source>
        <dbReference type="Proteomes" id="UP000182379"/>
    </source>
</evidence>
<keyword evidence="1 2" id="KW-0690">Ribosome biogenesis</keyword>
<dbReference type="GO" id="GO:0030490">
    <property type="term" value="P:maturation of SSU-rRNA"/>
    <property type="evidence" value="ECO:0007669"/>
    <property type="project" value="UniProtKB-UniRule"/>
</dbReference>
<gene>
    <name evidence="2" type="primary">rbfA</name>
    <name evidence="3" type="ORF">SAMN05216495_10197</name>
</gene>
<organism evidence="3 4">
    <name type="scientific">Acidaminococcus fermentans</name>
    <dbReference type="NCBI Taxonomy" id="905"/>
    <lineage>
        <taxon>Bacteria</taxon>
        <taxon>Bacillati</taxon>
        <taxon>Bacillota</taxon>
        <taxon>Negativicutes</taxon>
        <taxon>Acidaminococcales</taxon>
        <taxon>Acidaminococcaceae</taxon>
        <taxon>Acidaminococcus</taxon>
    </lineage>
</organism>
<dbReference type="Pfam" id="PF02033">
    <property type="entry name" value="RBFA"/>
    <property type="match status" value="1"/>
</dbReference>
<evidence type="ECO:0000256" key="2">
    <source>
        <dbReference type="HAMAP-Rule" id="MF_00003"/>
    </source>
</evidence>
<evidence type="ECO:0000313" key="3">
    <source>
        <dbReference type="EMBL" id="SDW37965.1"/>
    </source>
</evidence>
<reference evidence="3 4" key="1">
    <citation type="submission" date="2016-10" db="EMBL/GenBank/DDBJ databases">
        <authorList>
            <person name="Varghese N."/>
            <person name="Submissions S."/>
        </authorList>
    </citation>
    <scope>NUCLEOTIDE SEQUENCE [LARGE SCALE GENOMIC DNA]</scope>
    <source>
        <strain evidence="3 4">WCC6</strain>
    </source>
</reference>
<sequence length="118" mass="13650">MSKLRAEKLQALIKQEMSNMMIRDVKDPRVKFVTITGVEVSNDLSYAKIYVSLYGSEEQQAAAWKGLQSALGFFRREIARRIDLRVAPVLSFHKDTSMEYSAHIESILHELKKEEHHE</sequence>
<protein>
    <recommendedName>
        <fullName evidence="2">Ribosome-binding factor A</fullName>
    </recommendedName>
</protein>
<dbReference type="PANTHER" id="PTHR33515">
    <property type="entry name" value="RIBOSOME-BINDING FACTOR A, CHLOROPLASTIC-RELATED"/>
    <property type="match status" value="1"/>
</dbReference>
<dbReference type="InterPro" id="IPR023799">
    <property type="entry name" value="RbfA_dom_sf"/>
</dbReference>
<dbReference type="InterPro" id="IPR000238">
    <property type="entry name" value="RbfA"/>
</dbReference>
<comment type="similarity">
    <text evidence="2">Belongs to the RbfA family.</text>
</comment>
<proteinExistence type="inferred from homology"/>
<dbReference type="HAMAP" id="MF_00003">
    <property type="entry name" value="RbfA"/>
    <property type="match status" value="1"/>
</dbReference>
<dbReference type="EMBL" id="FNOP01000001">
    <property type="protein sequence ID" value="SDW37965.1"/>
    <property type="molecule type" value="Genomic_DNA"/>
</dbReference>
<dbReference type="GeneID" id="78335050"/>